<name>A0ABT2N2C8_9CYAN</name>
<dbReference type="PIRSF" id="PIRSF035042">
    <property type="entry name" value="UCP035042_thirdx"/>
    <property type="match status" value="1"/>
</dbReference>
<protein>
    <recommendedName>
        <fullName evidence="3">Sucrase ferredoxin</fullName>
    </recommendedName>
</protein>
<dbReference type="RefSeq" id="WP_261234412.1">
    <property type="nucleotide sequence ID" value="NZ_JAMXFA010000003.1"/>
</dbReference>
<dbReference type="EMBL" id="JAMXFA010000003">
    <property type="protein sequence ID" value="MCT7976606.1"/>
    <property type="molecule type" value="Genomic_DNA"/>
</dbReference>
<dbReference type="SUPFAM" id="SSF52833">
    <property type="entry name" value="Thioredoxin-like"/>
    <property type="match status" value="1"/>
</dbReference>
<dbReference type="Proteomes" id="UP001525961">
    <property type="component" value="Unassembled WGS sequence"/>
</dbReference>
<proteinExistence type="predicted"/>
<organism evidence="1 2">
    <name type="scientific">Laspinema olomoucense D3b</name>
    <dbReference type="NCBI Taxonomy" id="2953688"/>
    <lineage>
        <taxon>Bacteria</taxon>
        <taxon>Bacillati</taxon>
        <taxon>Cyanobacteriota</taxon>
        <taxon>Cyanophyceae</taxon>
        <taxon>Oscillatoriophycideae</taxon>
        <taxon>Oscillatoriales</taxon>
        <taxon>Laspinemataceae</taxon>
        <taxon>Laspinema</taxon>
        <taxon>Laspinema olomoucense</taxon>
    </lineage>
</organism>
<dbReference type="InterPro" id="IPR010350">
    <property type="entry name" value="Aim32/Apd1-like_bac"/>
</dbReference>
<evidence type="ECO:0000313" key="2">
    <source>
        <dbReference type="Proteomes" id="UP001525961"/>
    </source>
</evidence>
<comment type="caution">
    <text evidence="1">The sequence shown here is derived from an EMBL/GenBank/DDBJ whole genome shotgun (WGS) entry which is preliminary data.</text>
</comment>
<dbReference type="Pfam" id="PF06999">
    <property type="entry name" value="Suc_Fer-like"/>
    <property type="match status" value="1"/>
</dbReference>
<accession>A0ABT2N2C8</accession>
<dbReference type="Gene3D" id="3.40.30.10">
    <property type="entry name" value="Glutaredoxin"/>
    <property type="match status" value="1"/>
</dbReference>
<dbReference type="InterPro" id="IPR009737">
    <property type="entry name" value="Aim32/Apd1-like"/>
</dbReference>
<keyword evidence="2" id="KW-1185">Reference proteome</keyword>
<reference evidence="1 2" key="1">
    <citation type="journal article" date="2022" name="Front. Microbiol.">
        <title>High genomic differentiation and limited gene flow indicate recent cryptic speciation within the genus Laspinema (cyanobacteria).</title>
        <authorList>
            <person name="Stanojkovic A."/>
            <person name="Skoupy S."/>
            <person name="Skaloud P."/>
            <person name="Dvorak P."/>
        </authorList>
    </citation>
    <scope>NUCLEOTIDE SEQUENCE [LARGE SCALE GENOMIC DNA]</scope>
    <source>
        <strain evidence="1 2">D3b</strain>
    </source>
</reference>
<sequence>MMNQFFCSQQTEGEDLIGTADTAPIYVFLECPPPWTMEIWNSPALSEELKRDYLQFRQAVHDNKLNVRFGFIYGNRPGNTTKILIFRKPLGFASGYQKQEFNVSNLEATLPILQTNLLGGLQKPAPSRVGLYGQSLPTQAQIENPFLIPGVDINPAVPDPKDILICTHGSYDKCCARYGNIFYRQALETVENLSLNQVRIWQCTHFGGHRFAPTAIAFPEGRFYGRLTPESLTAILTRQGDIDVLDPVYRGWSLLPHPAQIWERELLHRLGWDWFNYSVNCQILEQDEENSYYCLKIEYQSLEGMIHCDRLEVIKDPNRAVSLHLSCQSDAVSHVSPFFLKTWAKIH</sequence>
<evidence type="ECO:0000313" key="1">
    <source>
        <dbReference type="EMBL" id="MCT7976606.1"/>
    </source>
</evidence>
<evidence type="ECO:0008006" key="3">
    <source>
        <dbReference type="Google" id="ProtNLM"/>
    </source>
</evidence>
<gene>
    <name evidence="1" type="ORF">NG792_02560</name>
</gene>
<dbReference type="PANTHER" id="PTHR31902:SF22">
    <property type="entry name" value="SLL1203 PROTEIN"/>
    <property type="match status" value="1"/>
</dbReference>
<dbReference type="PANTHER" id="PTHR31902">
    <property type="entry name" value="ACTIN PATCHES DISTAL PROTEIN 1"/>
    <property type="match status" value="1"/>
</dbReference>
<dbReference type="CDD" id="cd03062">
    <property type="entry name" value="TRX_Fd_Sucrase"/>
    <property type="match status" value="1"/>
</dbReference>
<dbReference type="InterPro" id="IPR036249">
    <property type="entry name" value="Thioredoxin-like_sf"/>
</dbReference>